<gene>
    <name evidence="1" type="ORF">E2C06_09075</name>
</gene>
<protein>
    <submittedName>
        <fullName evidence="1">TRAP transporter large permease subunit</fullName>
    </submittedName>
</protein>
<evidence type="ECO:0000313" key="1">
    <source>
        <dbReference type="EMBL" id="TDH62837.1"/>
    </source>
</evidence>
<dbReference type="AlphaFoldDB" id="A0A4R5QJM0"/>
<sequence>MLVWFGIPVLASVEAGMIPPRFGMNRFVVNAMARHAPMRETCRGVAGFVVPDVPRVAPLTLLPWLSLWLPGLW</sequence>
<dbReference type="EMBL" id="SMSJ01000008">
    <property type="protein sequence ID" value="TDH62837.1"/>
    <property type="molecule type" value="Genomic_DNA"/>
</dbReference>
<reference evidence="1 2" key="1">
    <citation type="journal article" date="2016" name="J. Microbiol.">
        <title>Dankookia rubra gen. nov., sp. nov., an alphaproteobacterium isolated from sediment of a shallow stream.</title>
        <authorList>
            <person name="Kim W.H."/>
            <person name="Kim D.H."/>
            <person name="Kang K."/>
            <person name="Ahn T.Y."/>
        </authorList>
    </citation>
    <scope>NUCLEOTIDE SEQUENCE [LARGE SCALE GENOMIC DNA]</scope>
    <source>
        <strain evidence="1 2">JCM30602</strain>
    </source>
</reference>
<organism evidence="1 2">
    <name type="scientific">Dankookia rubra</name>
    <dbReference type="NCBI Taxonomy" id="1442381"/>
    <lineage>
        <taxon>Bacteria</taxon>
        <taxon>Pseudomonadati</taxon>
        <taxon>Pseudomonadota</taxon>
        <taxon>Alphaproteobacteria</taxon>
        <taxon>Acetobacterales</taxon>
        <taxon>Roseomonadaceae</taxon>
        <taxon>Dankookia</taxon>
    </lineage>
</organism>
<dbReference type="Proteomes" id="UP000295096">
    <property type="component" value="Unassembled WGS sequence"/>
</dbReference>
<proteinExistence type="predicted"/>
<name>A0A4R5QJM0_9PROT</name>
<dbReference type="RefSeq" id="WP_133288286.1">
    <property type="nucleotide sequence ID" value="NZ_SMSJ01000008.1"/>
</dbReference>
<comment type="caution">
    <text evidence="1">The sequence shown here is derived from an EMBL/GenBank/DDBJ whole genome shotgun (WGS) entry which is preliminary data.</text>
</comment>
<evidence type="ECO:0000313" key="2">
    <source>
        <dbReference type="Proteomes" id="UP000295096"/>
    </source>
</evidence>
<keyword evidence="2" id="KW-1185">Reference proteome</keyword>
<accession>A0A4R5QJM0</accession>